<sequence length="1464" mass="158990">MSSLGPNATPPHVPHPSPDPTPNRGRARAGTLPSRFGPATSGLRTPHDEVVSAGRWYFPRTSPLAQNDPFAPPMFASVPDMMQAPLPPAFEPFARLPEDRAQTDPTLLQSSLSDADTSGLVKTLDYLGLSDAPAVDEPGALAPTRERAATDAAILGPTRTSVAPGGPVRAPLLARPPTATANTLRHRLSQLPLGAQDVFSEDQNRPRATSMGTLDRPSVDVGDVRRVPSPGVAIGRVPSPGVAIGRVPSPAAAASPARAPGHGRLRADTIAALSGPDGRQRTELELQRTAHGHREDDSFGHLAQPLSRVAGGPRTRSMTIASGAAPRAADAERNLYLSQLSGQASTRVLLRLFEPYGVIDDILLFPEHHGAVIQFRDAQHARAAHDAGVAFIGPYLAELLSDQRQPPLLSRAEGDWSRHSAADGTPPPRARHGGTASIVPSSDKGGIPLPAEHVVALAPEQQRAVGDTLHFRTGSDPQVGSLETSETRTYHASIPPVNDGGRPSRRFDNARFRELRKNMESGQMSQTQADTVATEHLDVIVELSSNYIGNTVVQRFFEQCSEEVKTRMLERIAPHLATIGTHKNGTWAAQKIIDCAKTDAQQLLITRHLQPYVPALLLDQFGNYVVQCVLPFGFPRATFILDAMVDRCWEIAQGRFGARSMRTVLEHASVPRVQLKRVAMAVILNCVPLATSANGALLLTWLLETSGLEGAMSQLAPRFVPHLAQLCTHKLASVTILRIVCQSAEPGAATLLLRSIFDLPQANVLEEILLDLVHGSQLVAKALQSPVLSPDAYTECVDAVAAILLRHDLVGAPAYRRLAEQVGLALPDTARMSPTHLRVGKTEGPERPPVLMNPVDGIPPILPPSYGPTGGDGARFGVSTMPYAGPPFDIHGPDAAPRGALAPGATPPRFCLGDGAGMMVATLEQLPHEVLTHIAYYVALTPQGPPSDLLLLLCASRTLYNHLAPGINTALYARLFAGVFDRAAIVRRLGMPSPTQLTEELQYRFAVLKRLRRYVELYEADPTQGALDAAHACAQDCLCQDLWKAYVMALEHDEHNVRQLYWAKISAYTDIHAVQTMCAHHVHRTYPTQAQVTALAMHLRHMLSRGQQLSPTDDDSSDEQDSLFLLLKPFVFAAHEYDMFFGPWTARTLPLSSAHGGGGGSMPYASVRHCGTTLTLAVPPVSQAATSLMFQCTAHAMPTAHLTARLDKRIGSVPMRLQSSRDYDHDFRRLQLCYDARSAPGLRLEDHIGRLSGVWEGRFSFFDMDAYREMLDGSTSALYDGTFGEQTQVLRLSEAVVCMSSDGVARYHEEIMANDTFSQHIAQAHKSAEAHSLPAPTRSGSQQPYITASHGEVMPPTDAATMLQEWRKLPFWCDDEAPADGDQRELLLYGTGHSAWGKFFVRGRVRAWDGLVVLLKEYGPGRQGKWMYRGYSLAGSTMVGRWRDAYTPHALHGYEGPFILTRRS</sequence>
<evidence type="ECO:0000313" key="3">
    <source>
        <dbReference type="EMBL" id="WFD37699.1"/>
    </source>
</evidence>
<reference evidence="3" key="1">
    <citation type="submission" date="2023-03" db="EMBL/GenBank/DDBJ databases">
        <title>Mating type loci evolution in Malassezia.</title>
        <authorList>
            <person name="Coelho M.A."/>
        </authorList>
    </citation>
    <scope>NUCLEOTIDE SEQUENCE</scope>
    <source>
        <strain evidence="3">CBS 9431</strain>
    </source>
</reference>
<feature type="region of interest" description="Disordered" evidence="2">
    <location>
        <begin position="1"/>
        <end position="47"/>
    </location>
</feature>
<dbReference type="CDD" id="cd00590">
    <property type="entry name" value="RRM_SF"/>
    <property type="match status" value="1"/>
</dbReference>
<gene>
    <name evidence="3" type="ORF">MJAP1_000646</name>
</gene>
<dbReference type="GO" id="GO:0003723">
    <property type="term" value="F:RNA binding"/>
    <property type="evidence" value="ECO:0007669"/>
    <property type="project" value="InterPro"/>
</dbReference>
<dbReference type="PANTHER" id="PTHR47093">
    <property type="entry name" value="PROTEIN JSN1-RELATED"/>
    <property type="match status" value="1"/>
</dbReference>
<dbReference type="InterPro" id="IPR035979">
    <property type="entry name" value="RBD_domain_sf"/>
</dbReference>
<dbReference type="InterPro" id="IPR012677">
    <property type="entry name" value="Nucleotide-bd_a/b_plait_sf"/>
</dbReference>
<dbReference type="EMBL" id="CP119958">
    <property type="protein sequence ID" value="WFD37699.1"/>
    <property type="molecule type" value="Genomic_DNA"/>
</dbReference>
<feature type="compositionally biased region" description="Pro residues" evidence="2">
    <location>
        <begin position="8"/>
        <end position="21"/>
    </location>
</feature>
<feature type="region of interest" description="Disordered" evidence="2">
    <location>
        <begin position="410"/>
        <end position="445"/>
    </location>
</feature>
<feature type="compositionally biased region" description="Basic and acidic residues" evidence="2">
    <location>
        <begin position="412"/>
        <end position="421"/>
    </location>
</feature>
<dbReference type="InterPro" id="IPR052645">
    <property type="entry name" value="Pumilio_domain_protein"/>
</dbReference>
<accession>A0AAF0F0B6</accession>
<dbReference type="RefSeq" id="XP_060120596.1">
    <property type="nucleotide sequence ID" value="XM_060264613.1"/>
</dbReference>
<dbReference type="Gene3D" id="3.30.70.330">
    <property type="match status" value="1"/>
</dbReference>
<keyword evidence="4" id="KW-1185">Reference proteome</keyword>
<feature type="compositionally biased region" description="Polar residues" evidence="2">
    <location>
        <begin position="475"/>
        <end position="484"/>
    </location>
</feature>
<protein>
    <submittedName>
        <fullName evidence="3">Uncharacterized protein</fullName>
    </submittedName>
</protein>
<dbReference type="SUPFAM" id="SSF54928">
    <property type="entry name" value="RNA-binding domain, RBD"/>
    <property type="match status" value="1"/>
</dbReference>
<name>A0AAF0F0B6_9BASI</name>
<proteinExistence type="predicted"/>
<feature type="region of interest" description="Disordered" evidence="2">
    <location>
        <begin position="470"/>
        <end position="505"/>
    </location>
</feature>
<dbReference type="Gene3D" id="1.25.10.10">
    <property type="entry name" value="Leucine-rich Repeat Variant"/>
    <property type="match status" value="1"/>
</dbReference>
<dbReference type="SMART" id="SM00025">
    <property type="entry name" value="Pumilio"/>
    <property type="match status" value="5"/>
</dbReference>
<dbReference type="InterPro" id="IPR011989">
    <property type="entry name" value="ARM-like"/>
</dbReference>
<organism evidence="3 4">
    <name type="scientific">Malassezia japonica</name>
    <dbReference type="NCBI Taxonomy" id="223818"/>
    <lineage>
        <taxon>Eukaryota</taxon>
        <taxon>Fungi</taxon>
        <taxon>Dikarya</taxon>
        <taxon>Basidiomycota</taxon>
        <taxon>Ustilaginomycotina</taxon>
        <taxon>Malasseziomycetes</taxon>
        <taxon>Malasseziales</taxon>
        <taxon>Malasseziaceae</taxon>
        <taxon>Malassezia</taxon>
    </lineage>
</organism>
<dbReference type="GO" id="GO:0000288">
    <property type="term" value="P:nuclear-transcribed mRNA catabolic process, deadenylation-dependent decay"/>
    <property type="evidence" value="ECO:0007669"/>
    <property type="project" value="TreeGrafter"/>
</dbReference>
<dbReference type="Proteomes" id="UP001217754">
    <property type="component" value="Chromosome 1"/>
</dbReference>
<evidence type="ECO:0000313" key="4">
    <source>
        <dbReference type="Proteomes" id="UP001217754"/>
    </source>
</evidence>
<feature type="region of interest" description="Disordered" evidence="2">
    <location>
        <begin position="202"/>
        <end position="223"/>
    </location>
</feature>
<dbReference type="GeneID" id="85224295"/>
<dbReference type="InterPro" id="IPR016024">
    <property type="entry name" value="ARM-type_fold"/>
</dbReference>
<evidence type="ECO:0000256" key="1">
    <source>
        <dbReference type="ARBA" id="ARBA00022737"/>
    </source>
</evidence>
<dbReference type="SUPFAM" id="SSF48371">
    <property type="entry name" value="ARM repeat"/>
    <property type="match status" value="1"/>
</dbReference>
<dbReference type="Pfam" id="PF00806">
    <property type="entry name" value="PUF"/>
    <property type="match status" value="3"/>
</dbReference>
<dbReference type="InterPro" id="IPR001313">
    <property type="entry name" value="Pumilio_RNA-bd_rpt"/>
</dbReference>
<dbReference type="PANTHER" id="PTHR47093:SF1">
    <property type="entry name" value="PROTEIN JSN1-RELATED"/>
    <property type="match status" value="1"/>
</dbReference>
<evidence type="ECO:0000256" key="2">
    <source>
        <dbReference type="SAM" id="MobiDB-lite"/>
    </source>
</evidence>
<keyword evidence="1" id="KW-0677">Repeat</keyword>